<evidence type="ECO:0000313" key="3">
    <source>
        <dbReference type="Proteomes" id="UP000659388"/>
    </source>
</evidence>
<dbReference type="InterPro" id="IPR018490">
    <property type="entry name" value="cNMP-bd_dom_sf"/>
</dbReference>
<comment type="caution">
    <text evidence="2">The sequence shown here is derived from an EMBL/GenBank/DDBJ whole genome shotgun (WGS) entry which is preliminary data.</text>
</comment>
<dbReference type="EMBL" id="JAESIY010000001">
    <property type="protein sequence ID" value="MBL3654508.1"/>
    <property type="molecule type" value="Genomic_DNA"/>
</dbReference>
<dbReference type="Pfam" id="PF00027">
    <property type="entry name" value="cNMP_binding"/>
    <property type="match status" value="1"/>
</dbReference>
<accession>A0A937F5J8</accession>
<proteinExistence type="predicted"/>
<dbReference type="Proteomes" id="UP000659388">
    <property type="component" value="Unassembled WGS sequence"/>
</dbReference>
<reference evidence="2" key="1">
    <citation type="submission" date="2021-01" db="EMBL/GenBank/DDBJ databases">
        <title>Fulvivirga kasyanovii gen. nov., sp nov., a novel member of the phylum Bacteroidetes isolated from seawater in a mussel farm.</title>
        <authorList>
            <person name="Zhao L.-H."/>
            <person name="Wang Z.-J."/>
        </authorList>
    </citation>
    <scope>NUCLEOTIDE SEQUENCE</scope>
    <source>
        <strain evidence="2">2943</strain>
    </source>
</reference>
<gene>
    <name evidence="2" type="ORF">JL102_00075</name>
</gene>
<evidence type="ECO:0000259" key="1">
    <source>
        <dbReference type="PROSITE" id="PS50042"/>
    </source>
</evidence>
<protein>
    <submittedName>
        <fullName evidence="2">Crp/Fnr family transcriptional regulator</fullName>
    </submittedName>
</protein>
<dbReference type="InterPro" id="IPR014710">
    <property type="entry name" value="RmlC-like_jellyroll"/>
</dbReference>
<dbReference type="Gene3D" id="2.60.120.10">
    <property type="entry name" value="Jelly Rolls"/>
    <property type="match status" value="1"/>
</dbReference>
<dbReference type="PROSITE" id="PS50042">
    <property type="entry name" value="CNMP_BINDING_3"/>
    <property type="match status" value="1"/>
</dbReference>
<organism evidence="2 3">
    <name type="scientific">Fulvivirga sediminis</name>
    <dbReference type="NCBI Taxonomy" id="2803949"/>
    <lineage>
        <taxon>Bacteria</taxon>
        <taxon>Pseudomonadati</taxon>
        <taxon>Bacteroidota</taxon>
        <taxon>Cytophagia</taxon>
        <taxon>Cytophagales</taxon>
        <taxon>Fulvivirgaceae</taxon>
        <taxon>Fulvivirga</taxon>
    </lineage>
</organism>
<dbReference type="SUPFAM" id="SSF51206">
    <property type="entry name" value="cAMP-binding domain-like"/>
    <property type="match status" value="1"/>
</dbReference>
<evidence type="ECO:0000313" key="2">
    <source>
        <dbReference type="EMBL" id="MBL3654508.1"/>
    </source>
</evidence>
<dbReference type="RefSeq" id="WP_202241347.1">
    <property type="nucleotide sequence ID" value="NZ_JAESIY010000001.1"/>
</dbReference>
<name>A0A937F5J8_9BACT</name>
<dbReference type="InterPro" id="IPR000595">
    <property type="entry name" value="cNMP-bd_dom"/>
</dbReference>
<feature type="domain" description="Cyclic nucleotide-binding" evidence="1">
    <location>
        <begin position="11"/>
        <end position="113"/>
    </location>
</feature>
<sequence length="190" mass="22250">MTALEKYITTFFGEIPETDLKTIVSLFKHTTMKKGDYLLQTGKVCERLSFVHEGLLRQFVATPEKDITQWISTSGYFSGDLSSFVTEAKSELTIQALVDTEISYISKHDYKLLGEWVPKWHEIEKGFIIKCFIMMEQRIYRHLSMTAEERYEYYFEHNKELFNQVPLQYIASMLGMSPETLSRIRKKANS</sequence>
<dbReference type="AlphaFoldDB" id="A0A937F5J8"/>
<keyword evidence="3" id="KW-1185">Reference proteome</keyword>